<evidence type="ECO:0000313" key="4">
    <source>
        <dbReference type="Proteomes" id="UP000051697"/>
    </source>
</evidence>
<evidence type="ECO:0000256" key="1">
    <source>
        <dbReference type="SAM" id="MobiDB-lite"/>
    </source>
</evidence>
<gene>
    <name evidence="3" type="ORF">FC70_GL000136</name>
</gene>
<proteinExistence type="predicted"/>
<name>A0A0R1RLV4_9LACO</name>
<feature type="compositionally biased region" description="Basic and acidic residues" evidence="1">
    <location>
        <begin position="15"/>
        <end position="37"/>
    </location>
</feature>
<protein>
    <recommendedName>
        <fullName evidence="5">Integral membrane protein</fullName>
    </recommendedName>
</protein>
<dbReference type="RefSeq" id="WP_057889099.1">
    <property type="nucleotide sequence ID" value="NZ_AZFE01000002.1"/>
</dbReference>
<dbReference type="Proteomes" id="UP000051697">
    <property type="component" value="Unassembled WGS sequence"/>
</dbReference>
<sequence>MSEENQSRNAQAGQKQREQMQKESVATHHELSDQGLTKRNEEFMFQLGKQLDALNAKADKKAQVIEETMTALVEGQKKGTTAKQLFGTPTAYAAEIVNGPVRRGPQPQSSYKLLALDNGLMFFNIFAFMFGLMSVFSPKSMAADQTGTSGILAIILVAISGGLLFAWVTKVLSPAKKGEEKKPVWYKILSVVAALVAWIAIYFAASLLPGMINPTLPGIAYIVLAVLGFLADMYVRRRYNIVGGAFAGGQNQQARKK</sequence>
<feature type="region of interest" description="Disordered" evidence="1">
    <location>
        <begin position="1"/>
        <end position="37"/>
    </location>
</feature>
<dbReference type="InterPro" id="IPR009214">
    <property type="entry name" value="DUF1129"/>
</dbReference>
<feature type="transmembrane region" description="Helical" evidence="2">
    <location>
        <begin position="184"/>
        <end position="205"/>
    </location>
</feature>
<evidence type="ECO:0000256" key="2">
    <source>
        <dbReference type="SAM" id="Phobius"/>
    </source>
</evidence>
<keyword evidence="2" id="KW-1133">Transmembrane helix</keyword>
<accession>A0A0R1RLV4</accession>
<dbReference type="STRING" id="1423778.FC70_GL000136"/>
<evidence type="ECO:0008006" key="5">
    <source>
        <dbReference type="Google" id="ProtNLM"/>
    </source>
</evidence>
<feature type="transmembrane region" description="Helical" evidence="2">
    <location>
        <begin position="211"/>
        <end position="231"/>
    </location>
</feature>
<dbReference type="EMBL" id="AZFE01000002">
    <property type="protein sequence ID" value="KRL58063.1"/>
    <property type="molecule type" value="Genomic_DNA"/>
</dbReference>
<dbReference type="OrthoDB" id="2143285at2"/>
<dbReference type="AlphaFoldDB" id="A0A0R1RLV4"/>
<dbReference type="KEGG" id="lol:LACOL_1617"/>
<keyword evidence="4" id="KW-1185">Reference proteome</keyword>
<organism evidence="3 4">
    <name type="scientific">Paucilactobacillus oligofermentans DSM 15707 = LMG 22743</name>
    <dbReference type="NCBI Taxonomy" id="1423778"/>
    <lineage>
        <taxon>Bacteria</taxon>
        <taxon>Bacillati</taxon>
        <taxon>Bacillota</taxon>
        <taxon>Bacilli</taxon>
        <taxon>Lactobacillales</taxon>
        <taxon>Lactobacillaceae</taxon>
        <taxon>Paucilactobacillus</taxon>
    </lineage>
</organism>
<dbReference type="PIRSF" id="PIRSF033111">
    <property type="entry name" value="UCP033111"/>
    <property type="match status" value="1"/>
</dbReference>
<reference evidence="3 4" key="1">
    <citation type="journal article" date="2015" name="Genome Announc.">
        <title>Expanding the biotechnology potential of lactobacilli through comparative genomics of 213 strains and associated genera.</title>
        <authorList>
            <person name="Sun Z."/>
            <person name="Harris H.M."/>
            <person name="McCann A."/>
            <person name="Guo C."/>
            <person name="Argimon S."/>
            <person name="Zhang W."/>
            <person name="Yang X."/>
            <person name="Jeffery I.B."/>
            <person name="Cooney J.C."/>
            <person name="Kagawa T.F."/>
            <person name="Liu W."/>
            <person name="Song Y."/>
            <person name="Salvetti E."/>
            <person name="Wrobel A."/>
            <person name="Rasinkangas P."/>
            <person name="Parkhill J."/>
            <person name="Rea M.C."/>
            <person name="O'Sullivan O."/>
            <person name="Ritari J."/>
            <person name="Douillard F.P."/>
            <person name="Paul Ross R."/>
            <person name="Yang R."/>
            <person name="Briner A.E."/>
            <person name="Felis G.E."/>
            <person name="de Vos W.M."/>
            <person name="Barrangou R."/>
            <person name="Klaenhammer T.R."/>
            <person name="Caufield P.W."/>
            <person name="Cui Y."/>
            <person name="Zhang H."/>
            <person name="O'Toole P.W."/>
        </authorList>
    </citation>
    <scope>NUCLEOTIDE SEQUENCE [LARGE SCALE GENOMIC DNA]</scope>
    <source>
        <strain evidence="3 4">DSM 15707</strain>
    </source>
</reference>
<evidence type="ECO:0000313" key="3">
    <source>
        <dbReference type="EMBL" id="KRL58063.1"/>
    </source>
</evidence>
<dbReference type="PATRIC" id="fig|1423778.4.peg.151"/>
<dbReference type="Pfam" id="PF06570">
    <property type="entry name" value="DUF1129"/>
    <property type="match status" value="1"/>
</dbReference>
<feature type="transmembrane region" description="Helical" evidence="2">
    <location>
        <begin position="148"/>
        <end position="172"/>
    </location>
</feature>
<comment type="caution">
    <text evidence="3">The sequence shown here is derived from an EMBL/GenBank/DDBJ whole genome shotgun (WGS) entry which is preliminary data.</text>
</comment>
<keyword evidence="2" id="KW-0472">Membrane</keyword>
<feature type="transmembrane region" description="Helical" evidence="2">
    <location>
        <begin position="113"/>
        <end position="136"/>
    </location>
</feature>
<keyword evidence="2" id="KW-0812">Transmembrane</keyword>